<organism evidence="1 2">
    <name type="scientific">Owenia fusiformis</name>
    <name type="common">Polychaete worm</name>
    <dbReference type="NCBI Taxonomy" id="6347"/>
    <lineage>
        <taxon>Eukaryota</taxon>
        <taxon>Metazoa</taxon>
        <taxon>Spiralia</taxon>
        <taxon>Lophotrochozoa</taxon>
        <taxon>Annelida</taxon>
        <taxon>Polychaeta</taxon>
        <taxon>Sedentaria</taxon>
        <taxon>Canalipalpata</taxon>
        <taxon>Sabellida</taxon>
        <taxon>Oweniida</taxon>
        <taxon>Oweniidae</taxon>
        <taxon>Owenia</taxon>
    </lineage>
</organism>
<accession>A0A8J1UST8</accession>
<name>A0A8J1UST8_OWEFU</name>
<gene>
    <name evidence="1" type="ORF">OFUS_LOCUS16150</name>
</gene>
<comment type="caution">
    <text evidence="1">The sequence shown here is derived from an EMBL/GenBank/DDBJ whole genome shotgun (WGS) entry which is preliminary data.</text>
</comment>
<dbReference type="InterPro" id="IPR000953">
    <property type="entry name" value="Chromo/chromo_shadow_dom"/>
</dbReference>
<proteinExistence type="predicted"/>
<dbReference type="SUPFAM" id="SSF54160">
    <property type="entry name" value="Chromo domain-like"/>
    <property type="match status" value="1"/>
</dbReference>
<dbReference type="InterPro" id="IPR023780">
    <property type="entry name" value="Chromo_domain"/>
</dbReference>
<dbReference type="Gene3D" id="2.40.50.40">
    <property type="match status" value="1"/>
</dbReference>
<reference evidence="1" key="1">
    <citation type="submission" date="2022-03" db="EMBL/GenBank/DDBJ databases">
        <authorList>
            <person name="Martin C."/>
        </authorList>
    </citation>
    <scope>NUCLEOTIDE SEQUENCE</scope>
</reference>
<dbReference type="Pfam" id="PF00385">
    <property type="entry name" value="Chromo"/>
    <property type="match status" value="1"/>
</dbReference>
<dbReference type="PROSITE" id="PS50013">
    <property type="entry name" value="CHROMO_2"/>
    <property type="match status" value="1"/>
</dbReference>
<dbReference type="CDD" id="cd00024">
    <property type="entry name" value="CD_CSD"/>
    <property type="match status" value="1"/>
</dbReference>
<protein>
    <submittedName>
        <fullName evidence="1">Uncharacterized protein</fullName>
    </submittedName>
</protein>
<sequence length="192" mass="22871">MKTRGVRVDFLSYFQNKADLRPSKIKLLSYSDEYDVDRIITKSTSKGYLVKWKGFSLWDSTWEPLNSRCSSTFEYIYRYPVVNNELIQSNTDNLLFVIRERLGKRTGRCGLVAFRHDVFRHLFGLEKTRLFSREDFEHLNFPDCWDQFKGERSGRKISFPMRMTLKVKFCKGHPMPYEAIDIEFVTERFSTI</sequence>
<evidence type="ECO:0000313" key="1">
    <source>
        <dbReference type="EMBL" id="CAH1791011.1"/>
    </source>
</evidence>
<dbReference type="Proteomes" id="UP000749559">
    <property type="component" value="Unassembled WGS sequence"/>
</dbReference>
<keyword evidence="2" id="KW-1185">Reference proteome</keyword>
<evidence type="ECO:0000313" key="2">
    <source>
        <dbReference type="Proteomes" id="UP000749559"/>
    </source>
</evidence>
<dbReference type="AlphaFoldDB" id="A0A8J1UST8"/>
<dbReference type="EMBL" id="CAIIXF020000008">
    <property type="protein sequence ID" value="CAH1791011.1"/>
    <property type="molecule type" value="Genomic_DNA"/>
</dbReference>
<dbReference type="InterPro" id="IPR016197">
    <property type="entry name" value="Chromo-like_dom_sf"/>
</dbReference>
<dbReference type="OrthoDB" id="5959797at2759"/>